<feature type="compositionally biased region" description="Acidic residues" evidence="8">
    <location>
        <begin position="76"/>
        <end position="101"/>
    </location>
</feature>
<evidence type="ECO:0000256" key="6">
    <source>
        <dbReference type="ARBA" id="ARBA00023242"/>
    </source>
</evidence>
<feature type="compositionally biased region" description="Basic and acidic residues" evidence="8">
    <location>
        <begin position="241"/>
        <end position="254"/>
    </location>
</feature>
<organism evidence="9 10">
    <name type="scientific">Kwoniella shivajii</name>
    <dbReference type="NCBI Taxonomy" id="564305"/>
    <lineage>
        <taxon>Eukaryota</taxon>
        <taxon>Fungi</taxon>
        <taxon>Dikarya</taxon>
        <taxon>Basidiomycota</taxon>
        <taxon>Agaricomycotina</taxon>
        <taxon>Tremellomycetes</taxon>
        <taxon>Tremellales</taxon>
        <taxon>Cryptococcaceae</taxon>
        <taxon>Kwoniella</taxon>
    </lineage>
</organism>
<evidence type="ECO:0000256" key="5">
    <source>
        <dbReference type="ARBA" id="ARBA00023204"/>
    </source>
</evidence>
<dbReference type="GeneID" id="87954086"/>
<accession>A0ABZ1CV02</accession>
<dbReference type="Pfam" id="PF09494">
    <property type="entry name" value="Slx4"/>
    <property type="match status" value="1"/>
</dbReference>
<feature type="compositionally biased region" description="Low complexity" evidence="8">
    <location>
        <begin position="162"/>
        <end position="174"/>
    </location>
</feature>
<feature type="region of interest" description="Disordered" evidence="8">
    <location>
        <begin position="24"/>
        <end position="119"/>
    </location>
</feature>
<keyword evidence="5" id="KW-0234">DNA repair</keyword>
<comment type="similarity">
    <text evidence="2">Belongs to the SLX4 family.</text>
</comment>
<evidence type="ECO:0000313" key="10">
    <source>
        <dbReference type="Proteomes" id="UP001329825"/>
    </source>
</evidence>
<evidence type="ECO:0000256" key="8">
    <source>
        <dbReference type="SAM" id="MobiDB-lite"/>
    </source>
</evidence>
<dbReference type="RefSeq" id="XP_062789754.1">
    <property type="nucleotide sequence ID" value="XM_062933703.1"/>
</dbReference>
<evidence type="ECO:0000313" key="9">
    <source>
        <dbReference type="EMBL" id="WRT65014.1"/>
    </source>
</evidence>
<keyword evidence="4" id="KW-0233">DNA recombination</keyword>
<keyword evidence="6" id="KW-0539">Nucleus</keyword>
<evidence type="ECO:0000256" key="3">
    <source>
        <dbReference type="ARBA" id="ARBA00022763"/>
    </source>
</evidence>
<feature type="compositionally biased region" description="Basic residues" evidence="8">
    <location>
        <begin position="231"/>
        <end position="240"/>
    </location>
</feature>
<name>A0ABZ1CV02_9TREE</name>
<comment type="subcellular location">
    <subcellularLocation>
        <location evidence="1">Nucleus</location>
    </subcellularLocation>
</comment>
<feature type="compositionally biased region" description="Basic and acidic residues" evidence="8">
    <location>
        <begin position="201"/>
        <end position="212"/>
    </location>
</feature>
<evidence type="ECO:0000256" key="4">
    <source>
        <dbReference type="ARBA" id="ARBA00023172"/>
    </source>
</evidence>
<proteinExistence type="inferred from homology"/>
<dbReference type="InterPro" id="IPR018574">
    <property type="entry name" value="Structure-sp_endonuc_su_Slx4"/>
</dbReference>
<reference evidence="9 10" key="1">
    <citation type="submission" date="2024-01" db="EMBL/GenBank/DDBJ databases">
        <title>Comparative genomics of Cryptococcus and Kwoniella reveals pathogenesis evolution and contrasting modes of karyotype evolution via chromosome fusion or intercentromeric recombination.</title>
        <authorList>
            <person name="Coelho M.A."/>
            <person name="David-Palma M."/>
            <person name="Shea T."/>
            <person name="Bowers K."/>
            <person name="McGinley-Smith S."/>
            <person name="Mohammad A.W."/>
            <person name="Gnirke A."/>
            <person name="Yurkov A.M."/>
            <person name="Nowrousian M."/>
            <person name="Sun S."/>
            <person name="Cuomo C.A."/>
            <person name="Heitman J."/>
        </authorList>
    </citation>
    <scope>NUCLEOTIDE SEQUENCE [LARGE SCALE GENOMIC DNA]</scope>
    <source>
        <strain evidence="9">CBS 11374</strain>
    </source>
</reference>
<evidence type="ECO:0000256" key="7">
    <source>
        <dbReference type="ARBA" id="ARBA00029496"/>
    </source>
</evidence>
<feature type="compositionally biased region" description="Low complexity" evidence="8">
    <location>
        <begin position="31"/>
        <end position="42"/>
    </location>
</feature>
<dbReference type="EMBL" id="CP141882">
    <property type="protein sequence ID" value="WRT65014.1"/>
    <property type="molecule type" value="Genomic_DNA"/>
</dbReference>
<sequence length="333" mass="37437">MEIYTIPSSSPEDNWGDEALLSWDGEDDAEVVSVSSVAPSEAGLDREEDDEEDWGRDAYLEWAYEGGDDAVSTNDDMSEDENALGEDMEDEDEDEDDEDDDSGKLLQLESPAQLVSRGMPDYSTWELKKLQRLIVGYGYRTSNDRKSLEKLAIDCWRSINPPSSPIITSTSLTPAKNTNSKRPIERDSSVSSADVPLAQVKDTKKQKGKSKETALNIVDSQDSPHGANRAKSSKGKRTIRGKVDEKDKDNGVAKSGKVDLSKRFYDMIMNDQELWLRILRYEPISFDELVSKSIASGIDKESRSWKKDLKKYLDLQSISFFTEDPTGGQRRRH</sequence>
<dbReference type="Proteomes" id="UP001329825">
    <property type="component" value="Chromosome 2"/>
</dbReference>
<keyword evidence="10" id="KW-1185">Reference proteome</keyword>
<gene>
    <name evidence="9" type="ORF">IL334_001955</name>
</gene>
<evidence type="ECO:0000256" key="2">
    <source>
        <dbReference type="ARBA" id="ARBA00006661"/>
    </source>
</evidence>
<evidence type="ECO:0000256" key="1">
    <source>
        <dbReference type="ARBA" id="ARBA00004123"/>
    </source>
</evidence>
<feature type="region of interest" description="Disordered" evidence="8">
    <location>
        <begin position="162"/>
        <end position="254"/>
    </location>
</feature>
<keyword evidence="3" id="KW-0227">DNA damage</keyword>
<protein>
    <recommendedName>
        <fullName evidence="7">Structure-specific endonuclease subunit SLX4</fullName>
    </recommendedName>
</protein>